<organism evidence="1 2">
    <name type="scientific">Dunaliella salina</name>
    <name type="common">Green alga</name>
    <name type="synonym">Protococcus salinus</name>
    <dbReference type="NCBI Taxonomy" id="3046"/>
    <lineage>
        <taxon>Eukaryota</taxon>
        <taxon>Viridiplantae</taxon>
        <taxon>Chlorophyta</taxon>
        <taxon>core chlorophytes</taxon>
        <taxon>Chlorophyceae</taxon>
        <taxon>CS clade</taxon>
        <taxon>Chlamydomonadales</taxon>
        <taxon>Dunaliellaceae</taxon>
        <taxon>Dunaliella</taxon>
    </lineage>
</organism>
<accession>A0ABQ7H4Q1</accession>
<dbReference type="Proteomes" id="UP000815325">
    <property type="component" value="Unassembled WGS sequence"/>
</dbReference>
<dbReference type="PROSITE" id="PS51257">
    <property type="entry name" value="PROKAR_LIPOPROTEIN"/>
    <property type="match status" value="1"/>
</dbReference>
<evidence type="ECO:0008006" key="3">
    <source>
        <dbReference type="Google" id="ProtNLM"/>
    </source>
</evidence>
<proteinExistence type="predicted"/>
<evidence type="ECO:0000313" key="1">
    <source>
        <dbReference type="EMBL" id="KAF5841837.1"/>
    </source>
</evidence>
<gene>
    <name evidence="1" type="ORF">DUNSADRAFT_10900</name>
</gene>
<name>A0ABQ7H4Q1_DUNSA</name>
<sequence>MAKQQNNPLDMLSLVFPGAASAFVVFPSAATSCATSAVKLTAGGIGNVWNLNTTLARNTLSTISKLPGFPTASSSPAKFTTSTGKAAKQLTQRRSPLALASHARTVQRPAKEHKKVQASMQKGTAAFAVIPDHPMSLASLRPHVARPPARVPQVASDDWVQVNIGLQSSML</sequence>
<reference evidence="1" key="1">
    <citation type="submission" date="2017-08" db="EMBL/GenBank/DDBJ databases">
        <authorList>
            <person name="Polle J.E."/>
            <person name="Barry K."/>
            <person name="Cushman J."/>
            <person name="Schmutz J."/>
            <person name="Tran D."/>
            <person name="Hathwaick L.T."/>
            <person name="Yim W.C."/>
            <person name="Jenkins J."/>
            <person name="Mckie-Krisberg Z.M."/>
            <person name="Prochnik S."/>
            <person name="Lindquist E."/>
            <person name="Dockter R.B."/>
            <person name="Adam C."/>
            <person name="Molina H."/>
            <person name="Bunkerborg J."/>
            <person name="Jin E."/>
            <person name="Buchheim M."/>
            <person name="Magnuson J."/>
        </authorList>
    </citation>
    <scope>NUCLEOTIDE SEQUENCE</scope>
    <source>
        <strain evidence="1">CCAP 19/18</strain>
    </source>
</reference>
<protein>
    <recommendedName>
        <fullName evidence="3">Encoded protein</fullName>
    </recommendedName>
</protein>
<keyword evidence="2" id="KW-1185">Reference proteome</keyword>
<comment type="caution">
    <text evidence="1">The sequence shown here is derived from an EMBL/GenBank/DDBJ whole genome shotgun (WGS) entry which is preliminary data.</text>
</comment>
<evidence type="ECO:0000313" key="2">
    <source>
        <dbReference type="Proteomes" id="UP000815325"/>
    </source>
</evidence>
<dbReference type="EMBL" id="MU069475">
    <property type="protein sequence ID" value="KAF5841837.1"/>
    <property type="molecule type" value="Genomic_DNA"/>
</dbReference>